<dbReference type="EMBL" id="JAWLIP010000002">
    <property type="protein sequence ID" value="MDV6225813.1"/>
    <property type="molecule type" value="Genomic_DNA"/>
</dbReference>
<name>A0ABU4AHU4_9HYPH</name>
<dbReference type="InterPro" id="IPR051396">
    <property type="entry name" value="Bact_Antivir_Def_Nuclease"/>
</dbReference>
<evidence type="ECO:0000313" key="2">
    <source>
        <dbReference type="EMBL" id="MDV6225813.1"/>
    </source>
</evidence>
<dbReference type="InterPro" id="IPR041685">
    <property type="entry name" value="AAA_GajA/Old/RecF-like"/>
</dbReference>
<gene>
    <name evidence="2" type="ORF">R2G56_05900</name>
</gene>
<feature type="domain" description="Endonuclease GajA/Old nuclease/RecF-like AAA" evidence="1">
    <location>
        <begin position="197"/>
        <end position="339"/>
    </location>
</feature>
<evidence type="ECO:0000259" key="1">
    <source>
        <dbReference type="Pfam" id="PF13175"/>
    </source>
</evidence>
<dbReference type="InterPro" id="IPR027417">
    <property type="entry name" value="P-loop_NTPase"/>
</dbReference>
<feature type="domain" description="Endonuclease GajA/Old nuclease/RecF-like AAA" evidence="1">
    <location>
        <begin position="10"/>
        <end position="123"/>
    </location>
</feature>
<dbReference type="PANTHER" id="PTHR43581:SF4">
    <property type="entry name" value="ATP_GTP PHOSPHATASE"/>
    <property type="match status" value="1"/>
</dbReference>
<sequence length="437" mass="49925">MLSEGKNLRITNVSAKNFRTLQDFSIDFNHNYCAISGRNNCGKSSVLRIIQHFLVKGRDDSFFMFDESEIDFESDKTKWLTNKIDGMEVSISIDVLEYEDSEVFFVINSYLGRDADDRTYTLRFTHQFIDEATTNLICQINGSQVEDRIGNEILKKIRSTNSIIFHNSVMPGRSFYFGGQRMLEVVEAHFSAEDRSKISSAQTTLQKRIKAATKQHKSEIDKLLGKLKDKYQVELATLDKGKPSSYSLEVKLLDKSVDVPLKDWGAGTQNRTRLLMTLLEAIRKKSHTDDQERLTPVLLVEEPESFLHPSAQSDFGQVLAGLADEHDIQIIVTTHSPYLLNMKEPLANTLLDRRTFRGAPKETVRVSTEGEKWMLPFSKILGVVPEEFQEWSQIFSAGTGQVILVEGEIDVEYFDYFKDKHSDMCKISKDVEILPYN</sequence>
<proteinExistence type="predicted"/>
<dbReference type="RefSeq" id="WP_317560738.1">
    <property type="nucleotide sequence ID" value="NZ_JAWLIP010000002.1"/>
</dbReference>
<protein>
    <submittedName>
        <fullName evidence="2">AAA family ATPase</fullName>
    </submittedName>
</protein>
<dbReference type="Proteomes" id="UP001185659">
    <property type="component" value="Unassembled WGS sequence"/>
</dbReference>
<keyword evidence="3" id="KW-1185">Reference proteome</keyword>
<organism evidence="2 3">
    <name type="scientific">Nitratireductor aquimarinus</name>
    <dbReference type="NCBI Taxonomy" id="889300"/>
    <lineage>
        <taxon>Bacteria</taxon>
        <taxon>Pseudomonadati</taxon>
        <taxon>Pseudomonadota</taxon>
        <taxon>Alphaproteobacteria</taxon>
        <taxon>Hyphomicrobiales</taxon>
        <taxon>Phyllobacteriaceae</taxon>
        <taxon>Nitratireductor</taxon>
    </lineage>
</organism>
<accession>A0ABU4AHU4</accession>
<reference evidence="2 3" key="1">
    <citation type="submission" date="2023-10" db="EMBL/GenBank/DDBJ databases">
        <authorList>
            <person name="Venkata Ramana C."/>
            <person name="Sasikala C."/>
            <person name="Dhurka M."/>
        </authorList>
    </citation>
    <scope>NUCLEOTIDE SEQUENCE [LARGE SCALE GENOMIC DNA]</scope>
    <source>
        <strain evidence="2 3">KCTC 32151</strain>
    </source>
</reference>
<dbReference type="Pfam" id="PF13175">
    <property type="entry name" value="AAA_15"/>
    <property type="match status" value="2"/>
</dbReference>
<evidence type="ECO:0000313" key="3">
    <source>
        <dbReference type="Proteomes" id="UP001185659"/>
    </source>
</evidence>
<dbReference type="Gene3D" id="3.40.50.300">
    <property type="entry name" value="P-loop containing nucleotide triphosphate hydrolases"/>
    <property type="match status" value="1"/>
</dbReference>
<dbReference type="PANTHER" id="PTHR43581">
    <property type="entry name" value="ATP/GTP PHOSPHATASE"/>
    <property type="match status" value="1"/>
</dbReference>
<dbReference type="SUPFAM" id="SSF52540">
    <property type="entry name" value="P-loop containing nucleoside triphosphate hydrolases"/>
    <property type="match status" value="1"/>
</dbReference>
<comment type="caution">
    <text evidence="2">The sequence shown here is derived from an EMBL/GenBank/DDBJ whole genome shotgun (WGS) entry which is preliminary data.</text>
</comment>